<feature type="region of interest" description="Disordered" evidence="1">
    <location>
        <begin position="161"/>
        <end position="219"/>
    </location>
</feature>
<feature type="compositionally biased region" description="Polar residues" evidence="1">
    <location>
        <begin position="193"/>
        <end position="202"/>
    </location>
</feature>
<dbReference type="PANTHER" id="PTHR35499">
    <property type="entry name" value="OS05G0128300 PROTEIN"/>
    <property type="match status" value="1"/>
</dbReference>
<reference evidence="3 4" key="1">
    <citation type="journal article" date="2020" name="Nat. Food">
        <title>A phased Vanilla planifolia genome enables genetic improvement of flavour and production.</title>
        <authorList>
            <person name="Hasing T."/>
            <person name="Tang H."/>
            <person name="Brym M."/>
            <person name="Khazi F."/>
            <person name="Huang T."/>
            <person name="Chambers A.H."/>
        </authorList>
    </citation>
    <scope>NUCLEOTIDE SEQUENCE [LARGE SCALE GENOMIC DNA]</scope>
    <source>
        <tissue evidence="3">Leaf</tissue>
    </source>
</reference>
<evidence type="ECO:0000256" key="1">
    <source>
        <dbReference type="SAM" id="MobiDB-lite"/>
    </source>
</evidence>
<dbReference type="EMBL" id="JADCNM010000001">
    <property type="protein sequence ID" value="KAG0503230.1"/>
    <property type="molecule type" value="Genomic_DNA"/>
</dbReference>
<organism evidence="3 4">
    <name type="scientific">Vanilla planifolia</name>
    <name type="common">Vanilla</name>
    <dbReference type="NCBI Taxonomy" id="51239"/>
    <lineage>
        <taxon>Eukaryota</taxon>
        <taxon>Viridiplantae</taxon>
        <taxon>Streptophyta</taxon>
        <taxon>Embryophyta</taxon>
        <taxon>Tracheophyta</taxon>
        <taxon>Spermatophyta</taxon>
        <taxon>Magnoliopsida</taxon>
        <taxon>Liliopsida</taxon>
        <taxon>Asparagales</taxon>
        <taxon>Orchidaceae</taxon>
        <taxon>Vanilloideae</taxon>
        <taxon>Vanilleae</taxon>
        <taxon>Vanilla</taxon>
    </lineage>
</organism>
<feature type="domain" description="DUF3741" evidence="2">
    <location>
        <begin position="72"/>
        <end position="86"/>
    </location>
</feature>
<sequence length="375" mass="40910">MKKLAPLFSFELGADRGEDAGCVAGVLRRVFCGNLRGRGCGEGESGGFAGERGKREQERRKRRIAQAADMNPGIVARLMGLESMPTHPGAVPDAISRTRSANSVEAWHGQGILGEQRSGQGGDSRFMTSQSFRELPTYLRKENEEFLVLCFGIDDNCESSEMNSSKKELLSDPDPNDMKESRAEKRSSRNRSTENYTNTKELSASEKAMEPKETAEKSISCRKKLSFTGGEVAVESSSQNSSPVSVLDHALDSDGESLTSPDSSCAGKKASAPNAEETGSAKKVSLDDERPRASFSAAKSKERGAFRTLESEVFARNFSDMLSSVCRLGDDHINKVNWLTSELVKCEEAEEIVAAIAQEILHRLLHEAVVENLFV</sequence>
<evidence type="ECO:0000313" key="3">
    <source>
        <dbReference type="EMBL" id="KAG0503230.1"/>
    </source>
</evidence>
<feature type="region of interest" description="Disordered" evidence="1">
    <location>
        <begin position="234"/>
        <end position="294"/>
    </location>
</feature>
<proteinExistence type="predicted"/>
<comment type="caution">
    <text evidence="3">The sequence shown here is derived from an EMBL/GenBank/DDBJ whole genome shotgun (WGS) entry which is preliminary data.</text>
</comment>
<evidence type="ECO:0000259" key="2">
    <source>
        <dbReference type="Pfam" id="PF14383"/>
    </source>
</evidence>
<evidence type="ECO:0000313" key="4">
    <source>
        <dbReference type="Proteomes" id="UP000639772"/>
    </source>
</evidence>
<protein>
    <recommendedName>
        <fullName evidence="2">DUF3741 domain-containing protein</fullName>
    </recommendedName>
</protein>
<dbReference type="Proteomes" id="UP000639772">
    <property type="component" value="Chromosome 1"/>
</dbReference>
<feature type="compositionally biased region" description="Basic and acidic residues" evidence="1">
    <location>
        <begin position="164"/>
        <end position="187"/>
    </location>
</feature>
<feature type="compositionally biased region" description="Basic and acidic residues" evidence="1">
    <location>
        <begin position="203"/>
        <end position="216"/>
    </location>
</feature>
<gene>
    <name evidence="3" type="ORF">HPP92_003302</name>
</gene>
<feature type="compositionally biased region" description="Low complexity" evidence="1">
    <location>
        <begin position="234"/>
        <end position="246"/>
    </location>
</feature>
<accession>A0A835VN58</accession>
<name>A0A835VN58_VANPL</name>
<dbReference type="InterPro" id="IPR032795">
    <property type="entry name" value="DUF3741-assoc"/>
</dbReference>
<dbReference type="PANTHER" id="PTHR35499:SF1">
    <property type="entry name" value="DUF3741 DOMAIN-CONTAINING PROTEIN"/>
    <property type="match status" value="1"/>
</dbReference>
<dbReference type="Pfam" id="PF14383">
    <property type="entry name" value="VARLMGL"/>
    <property type="match status" value="1"/>
</dbReference>
<dbReference type="AlphaFoldDB" id="A0A835VN58"/>
<dbReference type="OrthoDB" id="1924799at2759"/>